<dbReference type="WBParaSite" id="HPBE_0001586101-mRNA-1">
    <property type="protein sequence ID" value="HPBE_0001586101-mRNA-1"/>
    <property type="gene ID" value="HPBE_0001586101"/>
</dbReference>
<dbReference type="Gene3D" id="1.20.1270.60">
    <property type="entry name" value="Arfaptin homology (AH) domain/BAR domain"/>
    <property type="match status" value="1"/>
</dbReference>
<dbReference type="Proteomes" id="UP000050761">
    <property type="component" value="Unassembled WGS sequence"/>
</dbReference>
<dbReference type="Pfam" id="PF03114">
    <property type="entry name" value="BAR"/>
    <property type="match status" value="1"/>
</dbReference>
<feature type="region of interest" description="Disordered" evidence="2">
    <location>
        <begin position="1"/>
        <end position="41"/>
    </location>
</feature>
<accession>A0A183G391</accession>
<accession>A0A3P7ZR96</accession>
<name>A0A183G391_HELPZ</name>
<keyword evidence="1" id="KW-0175">Coiled coil</keyword>
<feature type="coiled-coil region" evidence="1">
    <location>
        <begin position="228"/>
        <end position="255"/>
    </location>
</feature>
<keyword evidence="5" id="KW-1185">Reference proteome</keyword>
<sequence length="323" mass="37395">MTMEADKKCDATKKTTEKSSTEKSGTEKSGTEKSSTEKSPEKSLVVHNYHILKKFERPLHDTYDGQSEILQFQKFPFYNGESKRRKNLKRLFFRIKESIGLVEKTEVSKEFTQSLVHLDKYKICLDSLAEAICGAIQENPKYRKEDFKMDLTPPPGSEEHELVAAWLLNGGGFEDYKNQKKLLDLYEKQGSEHREYIKKARASIGNIRTFIQNDYWVIGTQRTDIHLKLDTLEELDTLRREMDFAKAELKAAKDEQLVAVKNQLYNMAVAAFEEKLKKVTALVDDLPKNKATHVADLEEWVTCTLKFHQMMAQLNETEKEKQK</sequence>
<dbReference type="SUPFAM" id="SSF103657">
    <property type="entry name" value="BAR/IMD domain-like"/>
    <property type="match status" value="1"/>
</dbReference>
<dbReference type="GO" id="GO:0005737">
    <property type="term" value="C:cytoplasm"/>
    <property type="evidence" value="ECO:0007669"/>
    <property type="project" value="InterPro"/>
</dbReference>
<evidence type="ECO:0000256" key="1">
    <source>
        <dbReference type="SAM" id="Coils"/>
    </source>
</evidence>
<feature type="domain" description="BAR" evidence="3">
    <location>
        <begin position="86"/>
        <end position="314"/>
    </location>
</feature>
<evidence type="ECO:0000313" key="6">
    <source>
        <dbReference type="WBParaSite" id="HPBE_0001586101-mRNA-1"/>
    </source>
</evidence>
<reference evidence="4 5" key="1">
    <citation type="submission" date="2018-11" db="EMBL/GenBank/DDBJ databases">
        <authorList>
            <consortium name="Pathogen Informatics"/>
        </authorList>
    </citation>
    <scope>NUCLEOTIDE SEQUENCE [LARGE SCALE GENOMIC DNA]</scope>
</reference>
<evidence type="ECO:0000256" key="2">
    <source>
        <dbReference type="SAM" id="MobiDB-lite"/>
    </source>
</evidence>
<dbReference type="InterPro" id="IPR027267">
    <property type="entry name" value="AH/BAR_dom_sf"/>
</dbReference>
<reference evidence="6" key="2">
    <citation type="submission" date="2019-09" db="UniProtKB">
        <authorList>
            <consortium name="WormBaseParasite"/>
        </authorList>
    </citation>
    <scope>IDENTIFICATION</scope>
</reference>
<organism evidence="5 6">
    <name type="scientific">Heligmosomoides polygyrus</name>
    <name type="common">Parasitic roundworm</name>
    <dbReference type="NCBI Taxonomy" id="6339"/>
    <lineage>
        <taxon>Eukaryota</taxon>
        <taxon>Metazoa</taxon>
        <taxon>Ecdysozoa</taxon>
        <taxon>Nematoda</taxon>
        <taxon>Chromadorea</taxon>
        <taxon>Rhabditida</taxon>
        <taxon>Rhabditina</taxon>
        <taxon>Rhabditomorpha</taxon>
        <taxon>Strongyloidea</taxon>
        <taxon>Heligmosomidae</taxon>
        <taxon>Heligmosomoides</taxon>
    </lineage>
</organism>
<gene>
    <name evidence="4" type="ORF">HPBE_LOCUS15860</name>
</gene>
<evidence type="ECO:0000259" key="3">
    <source>
        <dbReference type="Pfam" id="PF03114"/>
    </source>
</evidence>
<dbReference type="OrthoDB" id="5835493at2759"/>
<dbReference type="EMBL" id="UZAH01029089">
    <property type="protein sequence ID" value="VDP04177.1"/>
    <property type="molecule type" value="Genomic_DNA"/>
</dbReference>
<proteinExistence type="predicted"/>
<dbReference type="AlphaFoldDB" id="A0A183G391"/>
<protein>
    <submittedName>
        <fullName evidence="6">BAR domain-containing protein</fullName>
    </submittedName>
</protein>
<evidence type="ECO:0000313" key="5">
    <source>
        <dbReference type="Proteomes" id="UP000050761"/>
    </source>
</evidence>
<evidence type="ECO:0000313" key="4">
    <source>
        <dbReference type="EMBL" id="VDP04177.1"/>
    </source>
</evidence>
<dbReference type="InterPro" id="IPR004148">
    <property type="entry name" value="BAR_dom"/>
</dbReference>